<feature type="compositionally biased region" description="Pro residues" evidence="1">
    <location>
        <begin position="1920"/>
        <end position="1931"/>
    </location>
</feature>
<feature type="region of interest" description="Disordered" evidence="1">
    <location>
        <begin position="1485"/>
        <end position="1729"/>
    </location>
</feature>
<feature type="region of interest" description="Disordered" evidence="1">
    <location>
        <begin position="1422"/>
        <end position="1452"/>
    </location>
</feature>
<evidence type="ECO:0000256" key="1">
    <source>
        <dbReference type="SAM" id="MobiDB-lite"/>
    </source>
</evidence>
<feature type="compositionally biased region" description="Basic and acidic residues" evidence="1">
    <location>
        <begin position="285"/>
        <end position="301"/>
    </location>
</feature>
<feature type="region of interest" description="Disordered" evidence="1">
    <location>
        <begin position="1914"/>
        <end position="1942"/>
    </location>
</feature>
<feature type="compositionally biased region" description="Basic and acidic residues" evidence="1">
    <location>
        <begin position="687"/>
        <end position="699"/>
    </location>
</feature>
<evidence type="ECO:0000313" key="3">
    <source>
        <dbReference type="Proteomes" id="UP001066276"/>
    </source>
</evidence>
<feature type="region of interest" description="Disordered" evidence="1">
    <location>
        <begin position="504"/>
        <end position="743"/>
    </location>
</feature>
<feature type="compositionally biased region" description="Basic and acidic residues" evidence="1">
    <location>
        <begin position="1350"/>
        <end position="1383"/>
    </location>
</feature>
<protein>
    <submittedName>
        <fullName evidence="2">Uncharacterized protein</fullName>
    </submittedName>
</protein>
<feature type="compositionally biased region" description="Polar residues" evidence="1">
    <location>
        <begin position="1998"/>
        <end position="2032"/>
    </location>
</feature>
<evidence type="ECO:0000313" key="2">
    <source>
        <dbReference type="EMBL" id="KAJ1163338.1"/>
    </source>
</evidence>
<feature type="compositionally biased region" description="Polar residues" evidence="1">
    <location>
        <begin position="275"/>
        <end position="284"/>
    </location>
</feature>
<feature type="compositionally biased region" description="Basic and acidic residues" evidence="1">
    <location>
        <begin position="1208"/>
        <end position="1217"/>
    </location>
</feature>
<feature type="compositionally biased region" description="Basic residues" evidence="1">
    <location>
        <begin position="1098"/>
        <end position="1107"/>
    </location>
</feature>
<feature type="compositionally biased region" description="Pro residues" evidence="1">
    <location>
        <begin position="1668"/>
        <end position="1688"/>
    </location>
</feature>
<feature type="compositionally biased region" description="Low complexity" evidence="1">
    <location>
        <begin position="252"/>
        <end position="272"/>
    </location>
</feature>
<feature type="compositionally biased region" description="Basic and acidic residues" evidence="1">
    <location>
        <begin position="573"/>
        <end position="600"/>
    </location>
</feature>
<sequence length="2081" mass="231147">MTCILKWADIVPFCPIDRKPFQAVYRFEDHVKFQVAQHKTTHEKGNCTCDQKSSITANSKCYIRDTSIGPFKPKVFNSSQRKCGTSRPCENEKLVTVKPRTVSCASRCYRSDFNHVHSSGIITGNYSSSYTNQSYDVSELHDTAATVIQRKTRTLRSLWSSAVRLRFDGISCTAADIPADFDTSAALLLSRIHFPIRHGPLEKCDSSSPPHIPMCAQDGVEKKKAGASNTRGARKTSESTPPRRRSTRNSRSESINQPSSPARSSNSGSNAPEGQASSQNTSSGDSEKTIPKSSSKKEAKKQLPRKKRLRSSVCDPDDSTSSEVAEEDASESRRDSKSDLEKKPQSDDAPSHESDSERLSDQRTPTLEKERTDVDHSHPPPASPDKSSVAADVSSVLHEQLTEVAGSSCSHPVLVSELLPGAKDSSASFLEKEKSEEKQQSSSDEHSVTKPPPEAQQSHLEHVSASVEDEPDAKSSALKEQPPGDNEHIHTAADAVQLDCLLASPGLKKEEPPRDICPLPSPVSEKEDQSSIFSVLEKEQSNLEQSPAPPSLEKESQPGTEHSPHSTLGGGQKAEHSRGSPVLDREQSLEYSKEDEKEQSDCELSPAPPALEKEHVELSPVSPSCKRNHPDPLLSSHSPTLEKESQSDIDLSPAPPALEKEQQSEHTNISSSFERDLQPQGTSKSSHATEKETLSDIEHSPAPPALEKELHLDDGDSSASSKEQNLDSKHAVPSACSAKQQQSDIEDVAASLVGQHGPVSDACSLLTASVKEPQSNIEEALDSVLSAKENNQSDVGSLLASVVSPVEQSNKCVAQFKAVEEQSVSLAPNVDGKSHPEITSSENKQSDEKVAATESQTAKSSCPLPTIDIGVENINSLLKCEESGKSKDITDNLSGATVSLTTVNQAHETKSQSKRLDDFKSSDTCTAISENTNKKDVIKNNQLRPTSFGSDEEPLEHKPDTEKEKILNVKVTSGTVSNACTTLSDIAKLNPPVELEPLATNIHAKPNEPPQLATKKRRKFFSEDNDQMVPVQVDVVSKASTEEPLRNNVKPEIKSFTHKTAEKTALVISTDKDEAHCKDSHIVKSLTTEGKDETNKKKESRPRRSRFHSPSTTWSPDSITRERKRSPSPNRGQEPSPKQRARSRSRDKSSVRRQSSPILKARPQNRDAGGDKSELFSKRKSRSRSKDRDLDKNVPSPKRKSIFQSKDSGGDQKEPTNKRHSRSPSKDQGEKNEPWKDWNRDRRSRRPSRSDSLPRSRSRSRSRSRTGGMPGLLDRNEETPAGLLTLPLPLPLHPPILHPQQWDRWSNDNWRGSRGKRYRRNEYDYQNEHFRHESNDFNRDIDDSYPQYEGRNEYPDWVMDRSSEDHRSRDRQQFRGSQWEDNRYNAGDDWSRNSNSGWNTNHNQGGRSKFVERFDYGHQSENRWRYRQPVPGNSNDSENEPTGIVDSRPYSHKNEKEYFEAPPDRSGWTSASSWAVRKTLPADVQNYYSKRGKSATPQREWTEPDSEYTVAEPEYTVAEPEYTVTEPEHKVADSDHKVADSEYTTSEPKHTEPEWTSSEPEWTVRNPEWVAQESEWTTKKPDWTAQEPEWKAPQSEWTEPQAEWTEPQAEWTRPQAEWTRPQAEWTEPQAEWTEPQAEWTEPQAEWTKPQAEWVSPQGGWSRTQPDWTKPPPDWTQPPPDWTQPPPDWTKPVDETSEQDRTKSEAKDGDVKEPRASEGKSWIRDVEPNIEEQRNLQDDGSKIHLEMLPPPPPPPPQMNVMPPQISASHQHVQPQINTTHQAIQQQTNTAHHPVQTQINTPHHPVQQPINMPHHTTQPQMNASHQSVQPQMNTPPQPIQQQINAPHQPMQRQMNTLHQPMQQHINAPPQPMNLFPYPIGVHAPMINIPHNPYTIPPPLHMQLPPGLPLLQVAAASTAAQDLPPPPPPPPPPQTQGSASTAQPEGKKLLENIGQVRQITLTPVTTMEKVNPSIPIVSNNMLTLLLPATPSAVGNTEAVARSSSSQAPLTSHNRPLNTAKSLAGNKVTSTASGSTKIPSNVPPPAPPVGSKGNVRGPTSSNVSSANHSNPPPVATVSGHKESIV</sequence>
<feature type="compositionally biased region" description="Basic and acidic residues" evidence="1">
    <location>
        <begin position="1164"/>
        <end position="1177"/>
    </location>
</feature>
<dbReference type="PANTHER" id="PTHR47048">
    <property type="entry name" value="PROTEIN SCAF11"/>
    <property type="match status" value="1"/>
</dbReference>
<feature type="region of interest" description="Disordered" evidence="1">
    <location>
        <begin position="1334"/>
        <end position="1409"/>
    </location>
</feature>
<comment type="caution">
    <text evidence="2">The sequence shown here is derived from an EMBL/GenBank/DDBJ whole genome shotgun (WGS) entry which is preliminary data.</text>
</comment>
<feature type="compositionally biased region" description="Basic and acidic residues" evidence="1">
    <location>
        <begin position="1070"/>
        <end position="1082"/>
    </location>
</feature>
<feature type="compositionally biased region" description="Basic and acidic residues" evidence="1">
    <location>
        <begin position="430"/>
        <end position="448"/>
    </location>
</feature>
<gene>
    <name evidence="2" type="ORF">NDU88_003798</name>
</gene>
<feature type="region of interest" description="Disordered" evidence="1">
    <location>
        <begin position="1993"/>
        <end position="2081"/>
    </location>
</feature>
<feature type="compositionally biased region" description="Polar residues" evidence="1">
    <location>
        <begin position="1392"/>
        <end position="1406"/>
    </location>
</feature>
<dbReference type="EMBL" id="JANPWB010000008">
    <property type="protein sequence ID" value="KAJ1163338.1"/>
    <property type="molecule type" value="Genomic_DNA"/>
</dbReference>
<proteinExistence type="predicted"/>
<feature type="region of interest" description="Disordered" evidence="1">
    <location>
        <begin position="203"/>
        <end position="395"/>
    </location>
</feature>
<feature type="compositionally biased region" description="Basic and acidic residues" evidence="1">
    <location>
        <begin position="1690"/>
        <end position="1729"/>
    </location>
</feature>
<dbReference type="GO" id="GO:0003723">
    <property type="term" value="F:RNA binding"/>
    <property type="evidence" value="ECO:0007669"/>
    <property type="project" value="TreeGrafter"/>
</dbReference>
<organism evidence="2 3">
    <name type="scientific">Pleurodeles waltl</name>
    <name type="common">Iberian ribbed newt</name>
    <dbReference type="NCBI Taxonomy" id="8319"/>
    <lineage>
        <taxon>Eukaryota</taxon>
        <taxon>Metazoa</taxon>
        <taxon>Chordata</taxon>
        <taxon>Craniata</taxon>
        <taxon>Vertebrata</taxon>
        <taxon>Euteleostomi</taxon>
        <taxon>Amphibia</taxon>
        <taxon>Batrachia</taxon>
        <taxon>Caudata</taxon>
        <taxon>Salamandroidea</taxon>
        <taxon>Salamandridae</taxon>
        <taxon>Pleurodelinae</taxon>
        <taxon>Pleurodeles</taxon>
    </lineage>
</organism>
<feature type="compositionally biased region" description="Basic and acidic residues" evidence="1">
    <location>
        <begin position="330"/>
        <end position="378"/>
    </location>
</feature>
<feature type="region of interest" description="Disordered" evidence="1">
    <location>
        <begin position="825"/>
        <end position="863"/>
    </location>
</feature>
<feature type="compositionally biased region" description="Basic and acidic residues" evidence="1">
    <location>
        <begin position="1040"/>
        <end position="1062"/>
    </location>
</feature>
<keyword evidence="3" id="KW-1185">Reference proteome</keyword>
<feature type="compositionally biased region" description="Basic and acidic residues" evidence="1">
    <location>
        <begin position="1224"/>
        <end position="1241"/>
    </location>
</feature>
<feature type="region of interest" description="Disordered" evidence="1">
    <location>
        <begin position="1040"/>
        <end position="1277"/>
    </location>
</feature>
<feature type="compositionally biased region" description="Low complexity" evidence="1">
    <location>
        <begin position="384"/>
        <end position="395"/>
    </location>
</feature>
<accession>A0AAV7SGZ2</accession>
<reference evidence="2" key="1">
    <citation type="journal article" date="2022" name="bioRxiv">
        <title>Sequencing and chromosome-scale assembly of the giantPleurodeles waltlgenome.</title>
        <authorList>
            <person name="Brown T."/>
            <person name="Elewa A."/>
            <person name="Iarovenko S."/>
            <person name="Subramanian E."/>
            <person name="Araus A.J."/>
            <person name="Petzold A."/>
            <person name="Susuki M."/>
            <person name="Suzuki K.-i.T."/>
            <person name="Hayashi T."/>
            <person name="Toyoda A."/>
            <person name="Oliveira C."/>
            <person name="Osipova E."/>
            <person name="Leigh N.D."/>
            <person name="Simon A."/>
            <person name="Yun M.H."/>
        </authorList>
    </citation>
    <scope>NUCLEOTIDE SEQUENCE</scope>
    <source>
        <strain evidence="2">20211129_DDA</strain>
        <tissue evidence="2">Liver</tissue>
    </source>
</reference>
<feature type="compositionally biased region" description="Polar residues" evidence="1">
    <location>
        <begin position="2053"/>
        <end position="2065"/>
    </location>
</feature>
<feature type="compositionally biased region" description="Acidic residues" evidence="1">
    <location>
        <begin position="315"/>
        <end position="329"/>
    </location>
</feature>
<feature type="region of interest" description="Disordered" evidence="1">
    <location>
        <begin position="425"/>
        <end position="492"/>
    </location>
</feature>
<name>A0AAV7SGZ2_PLEWA</name>
<dbReference type="GO" id="GO:0000245">
    <property type="term" value="P:spliceosomal complex assembly"/>
    <property type="evidence" value="ECO:0007669"/>
    <property type="project" value="TreeGrafter"/>
</dbReference>
<feature type="compositionally biased region" description="Basic and acidic residues" evidence="1">
    <location>
        <begin position="1526"/>
        <end position="1540"/>
    </location>
</feature>
<dbReference type="PANTHER" id="PTHR47048:SF1">
    <property type="entry name" value="PROTEIN SCAF11"/>
    <property type="match status" value="1"/>
</dbReference>
<dbReference type="Proteomes" id="UP001066276">
    <property type="component" value="Chromosome 4_2"/>
</dbReference>